<organism evidence="3 4">
    <name type="scientific">Amycolatopsis samaneae</name>
    <dbReference type="NCBI Taxonomy" id="664691"/>
    <lineage>
        <taxon>Bacteria</taxon>
        <taxon>Bacillati</taxon>
        <taxon>Actinomycetota</taxon>
        <taxon>Actinomycetes</taxon>
        <taxon>Pseudonocardiales</taxon>
        <taxon>Pseudonocardiaceae</taxon>
        <taxon>Amycolatopsis</taxon>
    </lineage>
</organism>
<evidence type="ECO:0000313" key="3">
    <source>
        <dbReference type="EMBL" id="MFD2459794.1"/>
    </source>
</evidence>
<dbReference type="InterPro" id="IPR017853">
    <property type="entry name" value="GH"/>
</dbReference>
<name>A0ABW5GEY3_9PSEU</name>
<dbReference type="EMBL" id="JBHUKU010000007">
    <property type="protein sequence ID" value="MFD2459794.1"/>
    <property type="molecule type" value="Genomic_DNA"/>
</dbReference>
<evidence type="ECO:0000256" key="1">
    <source>
        <dbReference type="SAM" id="SignalP"/>
    </source>
</evidence>
<dbReference type="CDD" id="cd06543">
    <property type="entry name" value="GH18_PF-ChiA-like"/>
    <property type="match status" value="1"/>
</dbReference>
<accession>A0ABW5GEY3</accession>
<evidence type="ECO:0000259" key="2">
    <source>
        <dbReference type="PROSITE" id="PS51910"/>
    </source>
</evidence>
<keyword evidence="1" id="KW-0732">Signal</keyword>
<dbReference type="InterPro" id="IPR052750">
    <property type="entry name" value="GH18_Chitinase"/>
</dbReference>
<gene>
    <name evidence="3" type="ORF">ACFSYJ_14360</name>
</gene>
<protein>
    <submittedName>
        <fullName evidence="3">Chitinase</fullName>
    </submittedName>
</protein>
<sequence>MRKRLLGKVRSSMSLAATAAVLGTTLVTAPTASAAPAAAGPAAAGPGAPYLFLGWGNPPSATSVMNATGVKAFTMAFVLASGGCNPAWDGQRPLAGGVDARTIKAIQGAGGQVVPSVGGWSGNKLGPNCPDAASLAGAYQKVISAYGLRAIDIDIENTDEFENATVQDRVLGALKILKQRNPGLQTILTFGTTTSGPNSWGNRLVERAKALDAGVDVFTLMPFDFGGGADMYGNTVKAVTALKDKLKSVFGLSDAEAFRRTGISGMNGLSDQQELTSVETWTRITGWAKSNGLGRLAFWAVNRDRPCPGGGVQSTCSGIAQKDWDFTRVTAGF</sequence>
<feature type="chain" id="PRO_5046204819" evidence="1">
    <location>
        <begin position="35"/>
        <end position="333"/>
    </location>
</feature>
<proteinExistence type="predicted"/>
<keyword evidence="4" id="KW-1185">Reference proteome</keyword>
<dbReference type="InterPro" id="IPR001223">
    <property type="entry name" value="Glyco_hydro18_cat"/>
</dbReference>
<dbReference type="Gene3D" id="3.20.20.80">
    <property type="entry name" value="Glycosidases"/>
    <property type="match status" value="1"/>
</dbReference>
<dbReference type="RefSeq" id="WP_378214225.1">
    <property type="nucleotide sequence ID" value="NZ_BAABHG010000014.1"/>
</dbReference>
<evidence type="ECO:0000313" key="4">
    <source>
        <dbReference type="Proteomes" id="UP001597419"/>
    </source>
</evidence>
<dbReference type="PROSITE" id="PS51910">
    <property type="entry name" value="GH18_2"/>
    <property type="match status" value="1"/>
</dbReference>
<dbReference type="PANTHER" id="PTHR42976:SF1">
    <property type="entry name" value="GH18 DOMAIN-CONTAINING PROTEIN-RELATED"/>
    <property type="match status" value="1"/>
</dbReference>
<dbReference type="SUPFAM" id="SSF51445">
    <property type="entry name" value="(Trans)glycosidases"/>
    <property type="match status" value="1"/>
</dbReference>
<dbReference type="Proteomes" id="UP001597419">
    <property type="component" value="Unassembled WGS sequence"/>
</dbReference>
<feature type="signal peptide" evidence="1">
    <location>
        <begin position="1"/>
        <end position="34"/>
    </location>
</feature>
<reference evidence="4" key="1">
    <citation type="journal article" date="2019" name="Int. J. Syst. Evol. Microbiol.">
        <title>The Global Catalogue of Microorganisms (GCM) 10K type strain sequencing project: providing services to taxonomists for standard genome sequencing and annotation.</title>
        <authorList>
            <consortium name="The Broad Institute Genomics Platform"/>
            <consortium name="The Broad Institute Genome Sequencing Center for Infectious Disease"/>
            <person name="Wu L."/>
            <person name="Ma J."/>
        </authorList>
    </citation>
    <scope>NUCLEOTIDE SEQUENCE [LARGE SCALE GENOMIC DNA]</scope>
    <source>
        <strain evidence="4">CGMCC 4.7643</strain>
    </source>
</reference>
<comment type="caution">
    <text evidence="3">The sequence shown here is derived from an EMBL/GenBank/DDBJ whole genome shotgun (WGS) entry which is preliminary data.</text>
</comment>
<dbReference type="PANTHER" id="PTHR42976">
    <property type="entry name" value="BIFUNCTIONAL CHITINASE/LYSOZYME-RELATED"/>
    <property type="match status" value="1"/>
</dbReference>
<feature type="domain" description="GH18" evidence="2">
    <location>
        <begin position="46"/>
        <end position="333"/>
    </location>
</feature>